<evidence type="ECO:0008006" key="3">
    <source>
        <dbReference type="Google" id="ProtNLM"/>
    </source>
</evidence>
<dbReference type="HAMAP" id="MF_00386">
    <property type="entry name" value="UPF0161_YidD"/>
    <property type="match status" value="1"/>
</dbReference>
<dbReference type="InterPro" id="IPR002696">
    <property type="entry name" value="Membr_insert_effic_factor_YidD"/>
</dbReference>
<dbReference type="NCBIfam" id="TIGR00278">
    <property type="entry name" value="membrane protein insertion efficiency factor YidD"/>
    <property type="match status" value="1"/>
</dbReference>
<proteinExistence type="inferred from homology"/>
<reference evidence="1" key="2">
    <citation type="submission" date="2022-01" db="EMBL/GenBank/DDBJ databases">
        <authorList>
            <person name="Hirooka S."/>
            <person name="Miyagishima S.Y."/>
        </authorList>
    </citation>
    <scope>NUCLEOTIDE SEQUENCE</scope>
    <source>
        <strain evidence="1">NBRC 102759</strain>
    </source>
</reference>
<organism evidence="1 2">
    <name type="scientific">Galdieria partita</name>
    <dbReference type="NCBI Taxonomy" id="83374"/>
    <lineage>
        <taxon>Eukaryota</taxon>
        <taxon>Rhodophyta</taxon>
        <taxon>Bangiophyceae</taxon>
        <taxon>Galdieriales</taxon>
        <taxon>Galdieriaceae</taxon>
        <taxon>Galdieria</taxon>
    </lineage>
</organism>
<accession>A0A9C7PUA7</accession>
<reference evidence="1" key="1">
    <citation type="journal article" date="2022" name="Proc. Natl. Acad. Sci. U.S.A.">
        <title>Life cycle and functional genomics of the unicellular red alga Galdieria for elucidating algal and plant evolution and industrial use.</title>
        <authorList>
            <person name="Hirooka S."/>
            <person name="Itabashi T."/>
            <person name="Ichinose T.M."/>
            <person name="Onuma R."/>
            <person name="Fujiwara T."/>
            <person name="Yamashita S."/>
            <person name="Jong L.W."/>
            <person name="Tomita R."/>
            <person name="Iwane A.H."/>
            <person name="Miyagishima S.Y."/>
        </authorList>
    </citation>
    <scope>NUCLEOTIDE SEQUENCE</scope>
    <source>
        <strain evidence="1">NBRC 102759</strain>
    </source>
</reference>
<gene>
    <name evidence="1" type="ORF">GpartN1_g2744.t1</name>
</gene>
<keyword evidence="2" id="KW-1185">Reference proteome</keyword>
<evidence type="ECO:0000313" key="1">
    <source>
        <dbReference type="EMBL" id="GJQ10953.1"/>
    </source>
</evidence>
<dbReference type="SMART" id="SM01234">
    <property type="entry name" value="Haemolytic"/>
    <property type="match status" value="1"/>
</dbReference>
<sequence length="103" mass="12333">MKVLPKDPVYHPIHLWNVLHTCERFTLTCLFLYKRHISPLLPRACRFIPNCSEYSVQSIQQFGLERGLILTVWRLLRCQPFGGYGYDPPQWPPPSWFRRGYER</sequence>
<dbReference type="Pfam" id="PF01809">
    <property type="entry name" value="YidD"/>
    <property type="match status" value="1"/>
</dbReference>
<dbReference type="PANTHER" id="PTHR33383:SF1">
    <property type="entry name" value="MEMBRANE PROTEIN INSERTION EFFICIENCY FACTOR-RELATED"/>
    <property type="match status" value="1"/>
</dbReference>
<name>A0A9C7PUA7_9RHOD</name>
<dbReference type="AlphaFoldDB" id="A0A9C7PUA7"/>
<protein>
    <recommendedName>
        <fullName evidence="3">Membrane protein insertion efficiency factor</fullName>
    </recommendedName>
</protein>
<dbReference type="EMBL" id="BQMJ01000020">
    <property type="protein sequence ID" value="GJQ10953.1"/>
    <property type="molecule type" value="Genomic_DNA"/>
</dbReference>
<dbReference type="PANTHER" id="PTHR33383">
    <property type="entry name" value="MEMBRANE PROTEIN INSERTION EFFICIENCY FACTOR-RELATED"/>
    <property type="match status" value="1"/>
</dbReference>
<dbReference type="Proteomes" id="UP001061958">
    <property type="component" value="Unassembled WGS sequence"/>
</dbReference>
<evidence type="ECO:0000313" key="2">
    <source>
        <dbReference type="Proteomes" id="UP001061958"/>
    </source>
</evidence>
<comment type="caution">
    <text evidence="1">The sequence shown here is derived from an EMBL/GenBank/DDBJ whole genome shotgun (WGS) entry which is preliminary data.</text>
</comment>
<dbReference type="OrthoDB" id="1798at2759"/>